<name>A0AC34RJD5_9BILA</name>
<evidence type="ECO:0000313" key="1">
    <source>
        <dbReference type="Proteomes" id="UP000887576"/>
    </source>
</evidence>
<dbReference type="WBParaSite" id="JU765_v2.g720.t1">
    <property type="protein sequence ID" value="JU765_v2.g720.t1"/>
    <property type="gene ID" value="JU765_v2.g720"/>
</dbReference>
<sequence length="313" mass="36460">MVDFERILEWEGPECECFYKYPLQVPVWGTLFLMWYSMYMIFVTFVSTFPMIIDFCLATVFNIVWFLAMTSLFWAAWMPPAKIPDRFKLPIEIAKMKKNDDYYFTLADYIQKFPTFPFRYCDETLSNGEEIRVARVCDQCKCFKPLRSHHCSTCKTCIPRMDHHCPVIGKCVHYHNHKGFLCFLFWASMVCLVGAIHLTPDMANFVLHVLSNPKLDDMAFTIPAVISLYGAANAIVFGIALIAFQYVSWAKLLDNETTLENSRKIYDFSRGSWIENIKTIMGPNPWTWFIPFATTEGDGFTYEFKVIQESSEN</sequence>
<accession>A0AC34RJD5</accession>
<proteinExistence type="predicted"/>
<evidence type="ECO:0000313" key="2">
    <source>
        <dbReference type="WBParaSite" id="JU765_v2.g720.t1"/>
    </source>
</evidence>
<organism evidence="1 2">
    <name type="scientific">Panagrolaimus sp. JU765</name>
    <dbReference type="NCBI Taxonomy" id="591449"/>
    <lineage>
        <taxon>Eukaryota</taxon>
        <taxon>Metazoa</taxon>
        <taxon>Ecdysozoa</taxon>
        <taxon>Nematoda</taxon>
        <taxon>Chromadorea</taxon>
        <taxon>Rhabditida</taxon>
        <taxon>Tylenchina</taxon>
        <taxon>Panagrolaimomorpha</taxon>
        <taxon>Panagrolaimoidea</taxon>
        <taxon>Panagrolaimidae</taxon>
        <taxon>Panagrolaimus</taxon>
    </lineage>
</organism>
<protein>
    <submittedName>
        <fullName evidence="2">Palmitoyltransferase</fullName>
    </submittedName>
</protein>
<reference evidence="2" key="1">
    <citation type="submission" date="2022-11" db="UniProtKB">
        <authorList>
            <consortium name="WormBaseParasite"/>
        </authorList>
    </citation>
    <scope>IDENTIFICATION</scope>
</reference>
<dbReference type="Proteomes" id="UP000887576">
    <property type="component" value="Unplaced"/>
</dbReference>